<organism evidence="3 4">
    <name type="scientific">Candidatus Woesebacteria bacterium RIFCSPLOWO2_01_FULL_44_14</name>
    <dbReference type="NCBI Taxonomy" id="1802525"/>
    <lineage>
        <taxon>Bacteria</taxon>
        <taxon>Candidatus Woeseibacteriota</taxon>
    </lineage>
</organism>
<feature type="domain" description="Peptidase A2" evidence="2">
    <location>
        <begin position="41"/>
        <end position="121"/>
    </location>
</feature>
<dbReference type="PROSITE" id="PS50175">
    <property type="entry name" value="ASP_PROT_RETROV"/>
    <property type="match status" value="1"/>
</dbReference>
<keyword evidence="1" id="KW-0378">Hydrolase</keyword>
<proteinExistence type="predicted"/>
<dbReference type="Proteomes" id="UP000178429">
    <property type="component" value="Unassembled WGS sequence"/>
</dbReference>
<accession>A0A1F8C481</accession>
<dbReference type="SUPFAM" id="SSF50630">
    <property type="entry name" value="Acid proteases"/>
    <property type="match status" value="1"/>
</dbReference>
<comment type="caution">
    <text evidence="3">The sequence shown here is derived from an EMBL/GenBank/DDBJ whole genome shotgun (WGS) entry which is preliminary data.</text>
</comment>
<name>A0A1F8C481_9BACT</name>
<reference evidence="3 4" key="1">
    <citation type="journal article" date="2016" name="Nat. Commun.">
        <title>Thousands of microbial genomes shed light on interconnected biogeochemical processes in an aquifer system.</title>
        <authorList>
            <person name="Anantharaman K."/>
            <person name="Brown C.T."/>
            <person name="Hug L.A."/>
            <person name="Sharon I."/>
            <person name="Castelle C.J."/>
            <person name="Probst A.J."/>
            <person name="Thomas B.C."/>
            <person name="Singh A."/>
            <person name="Wilkins M.J."/>
            <person name="Karaoz U."/>
            <person name="Brodie E.L."/>
            <person name="Williams K.H."/>
            <person name="Hubbard S.S."/>
            <person name="Banfield J.F."/>
        </authorList>
    </citation>
    <scope>NUCLEOTIDE SEQUENCE [LARGE SCALE GENOMIC DNA]</scope>
</reference>
<evidence type="ECO:0000313" key="3">
    <source>
        <dbReference type="EMBL" id="OGM70518.1"/>
    </source>
</evidence>
<dbReference type="InterPro" id="IPR001995">
    <property type="entry name" value="Peptidase_A2_cat"/>
</dbReference>
<protein>
    <recommendedName>
        <fullName evidence="2">Peptidase A2 domain-containing protein</fullName>
    </recommendedName>
</protein>
<sequence length="140" mass="15490">MTKFHYKAEEVPISTTGKRTRVIWRSIVPVILMKGKKLVGLEALIDSGADYNIFHGGVAEVLGIKLTTGKKRKILGISGEPIRGYIHDVEIKPVGMASFKAPIVFSNQLSSHSLAVLGNTGFFDKFKITFNYKNKVIEIL</sequence>
<dbReference type="InterPro" id="IPR021109">
    <property type="entry name" value="Peptidase_aspartic_dom_sf"/>
</dbReference>
<dbReference type="AlphaFoldDB" id="A0A1F8C481"/>
<evidence type="ECO:0000259" key="2">
    <source>
        <dbReference type="PROSITE" id="PS50175"/>
    </source>
</evidence>
<evidence type="ECO:0000313" key="4">
    <source>
        <dbReference type="Proteomes" id="UP000178429"/>
    </source>
</evidence>
<dbReference type="EMBL" id="MGHL01000004">
    <property type="protein sequence ID" value="OGM70518.1"/>
    <property type="molecule type" value="Genomic_DNA"/>
</dbReference>
<gene>
    <name evidence="3" type="ORF">A2975_01935</name>
</gene>
<evidence type="ECO:0000256" key="1">
    <source>
        <dbReference type="ARBA" id="ARBA00022801"/>
    </source>
</evidence>
<dbReference type="GO" id="GO:0006508">
    <property type="term" value="P:proteolysis"/>
    <property type="evidence" value="ECO:0007669"/>
    <property type="project" value="InterPro"/>
</dbReference>
<dbReference type="STRING" id="1802525.A2975_01935"/>
<dbReference type="Gene3D" id="2.40.70.10">
    <property type="entry name" value="Acid Proteases"/>
    <property type="match status" value="1"/>
</dbReference>
<dbReference type="GO" id="GO:0004190">
    <property type="term" value="F:aspartic-type endopeptidase activity"/>
    <property type="evidence" value="ECO:0007669"/>
    <property type="project" value="InterPro"/>
</dbReference>